<dbReference type="Proteomes" id="UP000070258">
    <property type="component" value="Unassembled WGS sequence"/>
</dbReference>
<evidence type="ECO:0000313" key="2">
    <source>
        <dbReference type="Proteomes" id="UP000070258"/>
    </source>
</evidence>
<protein>
    <submittedName>
        <fullName evidence="1">Uncharacterized protein</fullName>
    </submittedName>
</protein>
<name>A0A138AW17_9ACTN</name>
<dbReference type="AlphaFoldDB" id="A0A138AW17"/>
<dbReference type="EMBL" id="LSRF01000001">
    <property type="protein sequence ID" value="KXP14599.1"/>
    <property type="molecule type" value="Genomic_DNA"/>
</dbReference>
<comment type="caution">
    <text evidence="1">The sequence shown here is derived from an EMBL/GenBank/DDBJ whole genome shotgun (WGS) entry which is preliminary data.</text>
</comment>
<evidence type="ECO:0000313" key="1">
    <source>
        <dbReference type="EMBL" id="KXP14599.1"/>
    </source>
</evidence>
<accession>A0A138AW17</accession>
<sequence>MERDETSCALPAPPWTVLASYGNLGYGTSTVEWSGGVRVQDVQDAFRRADGAADVESPTGDQWERVRSAVNNAVLKTFPALSSQVTVRTAAGERKVVYELRCRYRVAMHRGDQRFSLDVEGGSGLWEATSTPIDQSG</sequence>
<proteinExistence type="predicted"/>
<gene>
    <name evidence="1" type="ORF">AXK60_01500</name>
</gene>
<organism evidence="1 2">
    <name type="scientific">Tsukamurella pseudospumae</name>
    <dbReference type="NCBI Taxonomy" id="239498"/>
    <lineage>
        <taxon>Bacteria</taxon>
        <taxon>Bacillati</taxon>
        <taxon>Actinomycetota</taxon>
        <taxon>Actinomycetes</taxon>
        <taxon>Mycobacteriales</taxon>
        <taxon>Tsukamurellaceae</taxon>
        <taxon>Tsukamurella</taxon>
    </lineage>
</organism>
<reference evidence="2" key="1">
    <citation type="submission" date="2016-02" db="EMBL/GenBank/DDBJ databases">
        <authorList>
            <person name="Wen L."/>
            <person name="He K."/>
            <person name="Yang H."/>
        </authorList>
    </citation>
    <scope>NUCLEOTIDE SEQUENCE [LARGE SCALE GENOMIC DNA]</scope>
    <source>
        <strain evidence="2">JCM 15929</strain>
    </source>
</reference>